<dbReference type="Proteomes" id="UP001524502">
    <property type="component" value="Unassembled WGS sequence"/>
</dbReference>
<dbReference type="PIRSF" id="PIRSF001220">
    <property type="entry name" value="L-ASNase_gatD"/>
    <property type="match status" value="1"/>
</dbReference>
<evidence type="ECO:0000256" key="3">
    <source>
        <dbReference type="ARBA" id="ARBA00022801"/>
    </source>
</evidence>
<evidence type="ECO:0000259" key="8">
    <source>
        <dbReference type="Pfam" id="PF17763"/>
    </source>
</evidence>
<feature type="active site" evidence="5">
    <location>
        <position position="13"/>
    </location>
</feature>
<comment type="similarity">
    <text evidence="1">Belongs to the asparaginase 1 family.</text>
</comment>
<dbReference type="Gene3D" id="3.40.50.1170">
    <property type="entry name" value="L-asparaginase, N-terminal domain"/>
    <property type="match status" value="1"/>
</dbReference>
<accession>A0ABT1RSI7</accession>
<name>A0ABT1RSI7_9FIRM</name>
<evidence type="ECO:0000313" key="10">
    <source>
        <dbReference type="Proteomes" id="UP001524502"/>
    </source>
</evidence>
<comment type="catalytic activity">
    <reaction evidence="4">
        <text>L-asparagine + H2O = L-aspartate + NH4(+)</text>
        <dbReference type="Rhea" id="RHEA:21016"/>
        <dbReference type="ChEBI" id="CHEBI:15377"/>
        <dbReference type="ChEBI" id="CHEBI:28938"/>
        <dbReference type="ChEBI" id="CHEBI:29991"/>
        <dbReference type="ChEBI" id="CHEBI:58048"/>
        <dbReference type="EC" id="3.5.1.1"/>
    </reaction>
</comment>
<dbReference type="RefSeq" id="WP_256133007.1">
    <property type="nucleotide sequence ID" value="NZ_JANFXK010000016.1"/>
</dbReference>
<dbReference type="InterPro" id="IPR027473">
    <property type="entry name" value="L-asparaginase_C"/>
</dbReference>
<comment type="caution">
    <text evidence="9">The sequence shown here is derived from an EMBL/GenBank/DDBJ whole genome shotgun (WGS) entry which is preliminary data.</text>
</comment>
<proteinExistence type="inferred from homology"/>
<dbReference type="Gene3D" id="3.40.50.40">
    <property type="match status" value="1"/>
</dbReference>
<dbReference type="InterPro" id="IPR027475">
    <property type="entry name" value="Asparaginase/glutaminase_AS2"/>
</dbReference>
<dbReference type="EC" id="3.5.1.1" evidence="2"/>
<dbReference type="SMART" id="SM00870">
    <property type="entry name" value="Asparaginase"/>
    <property type="match status" value="1"/>
</dbReference>
<dbReference type="InterPro" id="IPR036152">
    <property type="entry name" value="Asp/glu_Ase-like_sf"/>
</dbReference>
<dbReference type="InterPro" id="IPR006033">
    <property type="entry name" value="AsnA_fam"/>
</dbReference>
<gene>
    <name evidence="9" type="ORF">NE619_13910</name>
</gene>
<dbReference type="CDD" id="cd08963">
    <property type="entry name" value="L-asparaginase_I"/>
    <property type="match status" value="1"/>
</dbReference>
<evidence type="ECO:0000256" key="6">
    <source>
        <dbReference type="PROSITE-ProRule" id="PRU10100"/>
    </source>
</evidence>
<dbReference type="InterPro" id="IPR027474">
    <property type="entry name" value="L-asparaginase_N"/>
</dbReference>
<dbReference type="InterPro" id="IPR037152">
    <property type="entry name" value="L-asparaginase_N_sf"/>
</dbReference>
<dbReference type="Pfam" id="PF00710">
    <property type="entry name" value="Asparaginase"/>
    <property type="match status" value="1"/>
</dbReference>
<keyword evidence="3" id="KW-0378">Hydrolase</keyword>
<organism evidence="9 10">
    <name type="scientific">Anaerovorax odorimutans</name>
    <dbReference type="NCBI Taxonomy" id="109327"/>
    <lineage>
        <taxon>Bacteria</taxon>
        <taxon>Bacillati</taxon>
        <taxon>Bacillota</taxon>
        <taxon>Clostridia</taxon>
        <taxon>Peptostreptococcales</taxon>
        <taxon>Anaerovoracaceae</taxon>
        <taxon>Anaerovorax</taxon>
    </lineage>
</organism>
<evidence type="ECO:0000313" key="9">
    <source>
        <dbReference type="EMBL" id="MCQ4637826.1"/>
    </source>
</evidence>
<sequence>MTKKLLILTTGGTIASVKTPHGLIPALSSEELLSYLPEIGRDFLLQTKAVCNLDSTDITPDHWLMLAESIKEEYHNYDGFVICHGTDTMAYTAAALSYLIQHSSKPIVLTGAQKPIGSEITDAKANLRDSILYAADPDSRGVQIVFDGKVILGTRAKKTKTLSFSAFSSINFPYLATIHDGKIIRYLPPSIEKNPVVFYDRLNPKVFLLKLTPGISPALLSEIFCLYDCIIIESFGVGGIPDSLEKELFRQLSKYAPEEKVLVMTTQVTYEGSNVGTYEVGRRLNESFSILEARDMTLEAVLTKMMWIMAEENISWPEICRKFYMRINSDTLLQEQG</sequence>
<protein>
    <recommendedName>
        <fullName evidence="2">asparaginase</fullName>
        <ecNumber evidence="2">3.5.1.1</ecNumber>
    </recommendedName>
</protein>
<dbReference type="PROSITE" id="PS51732">
    <property type="entry name" value="ASN_GLN_ASE_3"/>
    <property type="match status" value="1"/>
</dbReference>
<dbReference type="PANTHER" id="PTHR11707">
    <property type="entry name" value="L-ASPARAGINASE"/>
    <property type="match status" value="1"/>
</dbReference>
<dbReference type="InterPro" id="IPR041725">
    <property type="entry name" value="L-asparaginase_I"/>
</dbReference>
<dbReference type="SUPFAM" id="SSF53774">
    <property type="entry name" value="Glutaminase/Asparaginase"/>
    <property type="match status" value="1"/>
</dbReference>
<evidence type="ECO:0000256" key="4">
    <source>
        <dbReference type="ARBA" id="ARBA00049366"/>
    </source>
</evidence>
<dbReference type="PRINTS" id="PR00139">
    <property type="entry name" value="ASNGLNASE"/>
</dbReference>
<dbReference type="InterPro" id="IPR040919">
    <property type="entry name" value="Asparaginase_C"/>
</dbReference>
<feature type="active site" evidence="6">
    <location>
        <position position="86"/>
    </location>
</feature>
<evidence type="ECO:0000256" key="2">
    <source>
        <dbReference type="ARBA" id="ARBA00012920"/>
    </source>
</evidence>
<dbReference type="PROSITE" id="PS00917">
    <property type="entry name" value="ASN_GLN_ASE_2"/>
    <property type="match status" value="1"/>
</dbReference>
<dbReference type="NCBIfam" id="TIGR00519">
    <property type="entry name" value="asnASE_I"/>
    <property type="match status" value="1"/>
</dbReference>
<dbReference type="SFLD" id="SFLDS00057">
    <property type="entry name" value="Glutaminase/Asparaginase"/>
    <property type="match status" value="1"/>
</dbReference>
<keyword evidence="10" id="KW-1185">Reference proteome</keyword>
<evidence type="ECO:0000259" key="7">
    <source>
        <dbReference type="Pfam" id="PF00710"/>
    </source>
</evidence>
<dbReference type="InterPro" id="IPR006034">
    <property type="entry name" value="Asparaginase/glutaminase-like"/>
</dbReference>
<dbReference type="PANTHER" id="PTHR11707:SF28">
    <property type="entry name" value="60 KDA LYSOPHOSPHOLIPASE"/>
    <property type="match status" value="1"/>
</dbReference>
<reference evidence="9 10" key="1">
    <citation type="submission" date="2022-06" db="EMBL/GenBank/DDBJ databases">
        <title>Isolation of gut microbiota from human fecal samples.</title>
        <authorList>
            <person name="Pamer E.G."/>
            <person name="Barat B."/>
            <person name="Waligurski E."/>
            <person name="Medina S."/>
            <person name="Paddock L."/>
            <person name="Mostad J."/>
        </authorList>
    </citation>
    <scope>NUCLEOTIDE SEQUENCE [LARGE SCALE GENOMIC DNA]</scope>
    <source>
        <strain evidence="9 10">SL.3.17</strain>
    </source>
</reference>
<dbReference type="PROSITE" id="PS00144">
    <property type="entry name" value="ASN_GLN_ASE_1"/>
    <property type="match status" value="1"/>
</dbReference>
<dbReference type="PIRSF" id="PIRSF500176">
    <property type="entry name" value="L_ASNase"/>
    <property type="match status" value="1"/>
</dbReference>
<dbReference type="EMBL" id="JANFXK010000016">
    <property type="protein sequence ID" value="MCQ4637826.1"/>
    <property type="molecule type" value="Genomic_DNA"/>
</dbReference>
<dbReference type="InterPro" id="IPR020827">
    <property type="entry name" value="Asparaginase/glutaminase_AS1"/>
</dbReference>
<feature type="domain" description="Asparaginase/glutaminase C-terminal" evidence="8">
    <location>
        <begin position="205"/>
        <end position="320"/>
    </location>
</feature>
<feature type="domain" description="L-asparaginase N-terminal" evidence="7">
    <location>
        <begin position="4"/>
        <end position="183"/>
    </location>
</feature>
<evidence type="ECO:0000256" key="1">
    <source>
        <dbReference type="ARBA" id="ARBA00010518"/>
    </source>
</evidence>
<evidence type="ECO:0000256" key="5">
    <source>
        <dbReference type="PROSITE-ProRule" id="PRU10099"/>
    </source>
</evidence>
<dbReference type="Pfam" id="PF17763">
    <property type="entry name" value="Asparaginase_C"/>
    <property type="match status" value="1"/>
</dbReference>